<evidence type="ECO:0000313" key="2">
    <source>
        <dbReference type="Proteomes" id="UP001485043"/>
    </source>
</evidence>
<protein>
    <recommendedName>
        <fullName evidence="3">Transposase</fullName>
    </recommendedName>
</protein>
<accession>A0AAW1TKM1</accession>
<evidence type="ECO:0000313" key="1">
    <source>
        <dbReference type="EMBL" id="KAK9868923.1"/>
    </source>
</evidence>
<comment type="caution">
    <text evidence="1">The sequence shown here is derived from an EMBL/GenBank/DDBJ whole genome shotgun (WGS) entry which is preliminary data.</text>
</comment>
<organism evidence="1 2">
    <name type="scientific">Apatococcus fuscideae</name>
    <dbReference type="NCBI Taxonomy" id="2026836"/>
    <lineage>
        <taxon>Eukaryota</taxon>
        <taxon>Viridiplantae</taxon>
        <taxon>Chlorophyta</taxon>
        <taxon>core chlorophytes</taxon>
        <taxon>Trebouxiophyceae</taxon>
        <taxon>Chlorellales</taxon>
        <taxon>Chlorellaceae</taxon>
        <taxon>Apatococcus</taxon>
    </lineage>
</organism>
<evidence type="ECO:0008006" key="3">
    <source>
        <dbReference type="Google" id="ProtNLM"/>
    </source>
</evidence>
<gene>
    <name evidence="1" type="ORF">WJX84_009457</name>
</gene>
<name>A0AAW1TKM1_9CHLO</name>
<dbReference type="Proteomes" id="UP001485043">
    <property type="component" value="Unassembled WGS sequence"/>
</dbReference>
<dbReference type="AlphaFoldDB" id="A0AAW1TKM1"/>
<keyword evidence="2" id="KW-1185">Reference proteome</keyword>
<sequence length="139" mass="15640">MTVQHGADTALGKRVYAVPARLAASFAGERRLLEQWVQEARRHGVASHKVVSWVRRKIGPDIIVWRCRSDGSRGCATPCVLCHRQLCKFDLRVHCSLNSQQWFSGRLTDGDAPPPVLTSGQRRQWQAFREHAATLPVTN</sequence>
<reference evidence="1 2" key="1">
    <citation type="journal article" date="2024" name="Nat. Commun.">
        <title>Phylogenomics reveals the evolutionary origins of lichenization in chlorophyte algae.</title>
        <authorList>
            <person name="Puginier C."/>
            <person name="Libourel C."/>
            <person name="Otte J."/>
            <person name="Skaloud P."/>
            <person name="Haon M."/>
            <person name="Grisel S."/>
            <person name="Petersen M."/>
            <person name="Berrin J.G."/>
            <person name="Delaux P.M."/>
            <person name="Dal Grande F."/>
            <person name="Keller J."/>
        </authorList>
    </citation>
    <scope>NUCLEOTIDE SEQUENCE [LARGE SCALE GENOMIC DNA]</scope>
    <source>
        <strain evidence="1 2">SAG 2523</strain>
    </source>
</reference>
<dbReference type="EMBL" id="JALJOV010000006">
    <property type="protein sequence ID" value="KAK9868923.1"/>
    <property type="molecule type" value="Genomic_DNA"/>
</dbReference>
<proteinExistence type="predicted"/>